<dbReference type="AlphaFoldDB" id="A0A1N7LEJ4"/>
<evidence type="ECO:0000313" key="2">
    <source>
        <dbReference type="EMBL" id="SIS72206.1"/>
    </source>
</evidence>
<evidence type="ECO:0000313" key="3">
    <source>
        <dbReference type="Proteomes" id="UP000186795"/>
    </source>
</evidence>
<feature type="transmembrane region" description="Helical" evidence="1">
    <location>
        <begin position="12"/>
        <end position="29"/>
    </location>
</feature>
<feature type="transmembrane region" description="Helical" evidence="1">
    <location>
        <begin position="41"/>
        <end position="57"/>
    </location>
</feature>
<dbReference type="RefSeq" id="WP_009711693.1">
    <property type="nucleotide sequence ID" value="NZ_CP048103.1"/>
</dbReference>
<accession>A0A1N7LEJ4</accession>
<keyword evidence="1" id="KW-1133">Transmembrane helix</keyword>
<evidence type="ECO:0000256" key="1">
    <source>
        <dbReference type="SAM" id="Phobius"/>
    </source>
</evidence>
<name>A0A1N7LEJ4_9BACL</name>
<dbReference type="Proteomes" id="UP000186795">
    <property type="component" value="Unassembled WGS sequence"/>
</dbReference>
<keyword evidence="1" id="KW-0812">Transmembrane</keyword>
<dbReference type="OrthoDB" id="2990510at2"/>
<sequence>MNRSRWVAGSYHLMLVLLTLLIPLLIYFASRGRGLESGHGTVGAVFAFVILLAYLVISNRRRRR</sequence>
<dbReference type="EMBL" id="FTOD01000004">
    <property type="protein sequence ID" value="SIS72206.1"/>
    <property type="molecule type" value="Genomic_DNA"/>
</dbReference>
<keyword evidence="3" id="KW-1185">Reference proteome</keyword>
<reference evidence="3" key="1">
    <citation type="submission" date="2017-01" db="EMBL/GenBank/DDBJ databases">
        <authorList>
            <person name="Varghese N."/>
            <person name="Submissions S."/>
        </authorList>
    </citation>
    <scope>NUCLEOTIDE SEQUENCE [LARGE SCALE GENOMIC DNA]</scope>
    <source>
        <strain evidence="3">DSM 45196</strain>
    </source>
</reference>
<protein>
    <submittedName>
        <fullName evidence="2">Uncharacterized protein</fullName>
    </submittedName>
</protein>
<gene>
    <name evidence="2" type="ORF">SAMN05421790_104123</name>
</gene>
<keyword evidence="1" id="KW-0472">Membrane</keyword>
<organism evidence="2 3">
    <name type="scientific">Kroppenstedtia eburnea</name>
    <dbReference type="NCBI Taxonomy" id="714067"/>
    <lineage>
        <taxon>Bacteria</taxon>
        <taxon>Bacillati</taxon>
        <taxon>Bacillota</taxon>
        <taxon>Bacilli</taxon>
        <taxon>Bacillales</taxon>
        <taxon>Thermoactinomycetaceae</taxon>
        <taxon>Kroppenstedtia</taxon>
    </lineage>
</organism>
<proteinExistence type="predicted"/>